<accession>K1GM35</accession>
<keyword evidence="1" id="KW-0175">Coiled coil</keyword>
<evidence type="ECO:0008006" key="4">
    <source>
        <dbReference type="Google" id="ProtNLM"/>
    </source>
</evidence>
<evidence type="ECO:0000313" key="2">
    <source>
        <dbReference type="EMBL" id="EKA94305.1"/>
    </source>
</evidence>
<evidence type="ECO:0000313" key="3">
    <source>
        <dbReference type="Proteomes" id="UP000005809"/>
    </source>
</evidence>
<feature type="non-terminal residue" evidence="2">
    <location>
        <position position="1"/>
    </location>
</feature>
<protein>
    <recommendedName>
        <fullName evidence="4">AAA-ATPase-like domain-containing protein</fullName>
    </recommendedName>
</protein>
<evidence type="ECO:0000256" key="1">
    <source>
        <dbReference type="SAM" id="Coils"/>
    </source>
</evidence>
<comment type="caution">
    <text evidence="2">The sequence shown here is derived from an EMBL/GenBank/DDBJ whole genome shotgun (WGS) entry which is preliminary data.</text>
</comment>
<dbReference type="Proteomes" id="UP000005809">
    <property type="component" value="Unassembled WGS sequence"/>
</dbReference>
<feature type="coiled-coil region" evidence="1">
    <location>
        <begin position="229"/>
        <end position="256"/>
    </location>
</feature>
<name>K1GM35_9FUSO</name>
<dbReference type="AlphaFoldDB" id="K1GM35"/>
<dbReference type="EMBL" id="ACIF01000089">
    <property type="protein sequence ID" value="EKA94305.1"/>
    <property type="molecule type" value="Genomic_DNA"/>
</dbReference>
<dbReference type="PATRIC" id="fig|620833.3.peg.535"/>
<gene>
    <name evidence="2" type="ORF">FPOG_00492</name>
</gene>
<dbReference type="PANTHER" id="PTHR34825:SF1">
    <property type="entry name" value="AAA-ATPASE-LIKE DOMAIN-CONTAINING PROTEIN"/>
    <property type="match status" value="1"/>
</dbReference>
<sequence length="288" mass="33925">VKKALQYFNIEEELVNVKYWYDGYKFGNSELYNPWSIINFLDGRELKNYWVGTSENFLIKNILENSTSRTNEILDKLFNEEEVEEAITGTSDLSILMDSKEVWELLLFSGYLTVKEKLDDDIYSLKLPNMEVKKLFKKEFINVHFGISLFRKTMEALKNLNFNDFEKYFQEIMLKSTSNWDTSKEAFYHGLSLGMLSYLDNDYYVTSNFEAGFGRYDVVLEPKNRNDRAFILEFKVAEAENKLEKLSKEAIKQIEEKKYDINLKSKEIKEITSVGIAFYGKKLKVSYK</sequence>
<organism evidence="2 3">
    <name type="scientific">Fusobacterium periodonticum D10</name>
    <dbReference type="NCBI Taxonomy" id="620833"/>
    <lineage>
        <taxon>Bacteria</taxon>
        <taxon>Fusobacteriati</taxon>
        <taxon>Fusobacteriota</taxon>
        <taxon>Fusobacteriia</taxon>
        <taxon>Fusobacteriales</taxon>
        <taxon>Fusobacteriaceae</taxon>
        <taxon>Fusobacterium</taxon>
    </lineage>
</organism>
<dbReference type="RefSeq" id="WP_005966121.1">
    <property type="nucleotide sequence ID" value="NZ_JH815347.1"/>
</dbReference>
<dbReference type="PANTHER" id="PTHR34825">
    <property type="entry name" value="CONSERVED PROTEIN, WITH A WEAK D-GALACTARATE DEHYDRATASE/ALTRONATE HYDROLASE DOMAIN"/>
    <property type="match status" value="1"/>
</dbReference>
<dbReference type="InterPro" id="IPR012547">
    <property type="entry name" value="PDDEXK_9"/>
</dbReference>
<proteinExistence type="predicted"/>
<dbReference type="Pfam" id="PF08011">
    <property type="entry name" value="PDDEXK_9"/>
    <property type="match status" value="1"/>
</dbReference>
<reference evidence="2 3" key="1">
    <citation type="submission" date="2012-05" db="EMBL/GenBank/DDBJ databases">
        <title>The Genome Sequence of Fusobacterium periodontium Oral Taxon 201 Strain D10.</title>
        <authorList>
            <consortium name="The Broad Institute Genome Sequencing Platform"/>
            <consortium name="The Broad Institute Genome Sequencing Center for Infectious Disease"/>
            <person name="Earl A."/>
            <person name="Ward D."/>
            <person name="Feldgarden M."/>
            <person name="Gevers D."/>
            <person name="Strauss J."/>
            <person name="Sibley C."/>
            <person name="White A."/>
            <person name="Ambrose C.E."/>
            <person name="Allen-Vercoe E."/>
            <person name="Walker B."/>
            <person name="Young S.K."/>
            <person name="Zeng Q."/>
            <person name="Gargeya S."/>
            <person name="Fitzgerald M."/>
            <person name="Haas B."/>
            <person name="Abouelleil A."/>
            <person name="Alvarado L."/>
            <person name="Arachchi H.M."/>
            <person name="Berlin A.M."/>
            <person name="Chapman S.B."/>
            <person name="Goldberg J."/>
            <person name="Griggs A."/>
            <person name="Gujja S."/>
            <person name="Hansen M."/>
            <person name="Howarth C."/>
            <person name="Imamovic A."/>
            <person name="Larimer J."/>
            <person name="McCowan C."/>
            <person name="Montmayeur A."/>
            <person name="Murphy C."/>
            <person name="Neiman D."/>
            <person name="Pearson M."/>
            <person name="Priest M."/>
            <person name="Roberts A."/>
            <person name="Saif S."/>
            <person name="Shea T."/>
            <person name="Sisk P."/>
            <person name="Sykes S."/>
            <person name="Wortman J."/>
            <person name="Nusbaum C."/>
            <person name="Birren B."/>
        </authorList>
    </citation>
    <scope>NUCLEOTIDE SEQUENCE [LARGE SCALE GENOMIC DNA]</scope>
    <source>
        <strain evidence="2 3">D10</strain>
    </source>
</reference>
<dbReference type="HOGENOM" id="CLU_021114_3_0_0"/>